<dbReference type="AlphaFoldDB" id="A0A7X5YLZ8"/>
<evidence type="ECO:0000313" key="1">
    <source>
        <dbReference type="EMBL" id="NJC42193.1"/>
    </source>
</evidence>
<organism evidence="1 2">
    <name type="scientific">Brevundimonas alba</name>
    <dbReference type="NCBI Taxonomy" id="74314"/>
    <lineage>
        <taxon>Bacteria</taxon>
        <taxon>Pseudomonadati</taxon>
        <taxon>Pseudomonadota</taxon>
        <taxon>Alphaproteobacteria</taxon>
        <taxon>Caulobacterales</taxon>
        <taxon>Caulobacteraceae</taxon>
        <taxon>Brevundimonas</taxon>
    </lineage>
</organism>
<proteinExistence type="predicted"/>
<protein>
    <submittedName>
        <fullName evidence="1">Uncharacterized protein</fullName>
    </submittedName>
</protein>
<accession>A0A7X5YLZ8</accession>
<comment type="caution">
    <text evidence="1">The sequence shown here is derived from an EMBL/GenBank/DDBJ whole genome shotgun (WGS) entry which is preliminary data.</text>
</comment>
<sequence>MPLPRNPRPPRPPPPSFEALLRAEMHRRETVWRDAVHAESWRLVYADGLRCAGPAEWARGRRSLIDQGILPPPWLPEAEGL</sequence>
<dbReference type="EMBL" id="JAATJM010000002">
    <property type="protein sequence ID" value="NJC42193.1"/>
    <property type="molecule type" value="Genomic_DNA"/>
</dbReference>
<dbReference type="RefSeq" id="WP_168048212.1">
    <property type="nucleotide sequence ID" value="NZ_JAATJM010000002.1"/>
</dbReference>
<evidence type="ECO:0000313" key="2">
    <source>
        <dbReference type="Proteomes" id="UP000587415"/>
    </source>
</evidence>
<name>A0A7X5YLZ8_9CAUL</name>
<gene>
    <name evidence="1" type="ORF">GGQ87_002488</name>
</gene>
<reference evidence="1 2" key="1">
    <citation type="submission" date="2020-03" db="EMBL/GenBank/DDBJ databases">
        <title>Genomic Encyclopedia of Type Strains, Phase IV (KMG-IV): sequencing the most valuable type-strain genomes for metagenomic binning, comparative biology and taxonomic classification.</title>
        <authorList>
            <person name="Goeker M."/>
        </authorList>
    </citation>
    <scope>NUCLEOTIDE SEQUENCE [LARGE SCALE GENOMIC DNA]</scope>
    <source>
        <strain evidence="1 2">DSM 4736</strain>
    </source>
</reference>
<dbReference type="Proteomes" id="UP000587415">
    <property type="component" value="Unassembled WGS sequence"/>
</dbReference>
<keyword evidence="2" id="KW-1185">Reference proteome</keyword>